<name>A0A4Y2SVH2_ARAVE</name>
<dbReference type="EMBL" id="BGPR01024525">
    <property type="protein sequence ID" value="GBN92681.1"/>
    <property type="molecule type" value="Genomic_DNA"/>
</dbReference>
<dbReference type="Proteomes" id="UP000499080">
    <property type="component" value="Unassembled WGS sequence"/>
</dbReference>
<feature type="region of interest" description="Disordered" evidence="1">
    <location>
        <begin position="1"/>
        <end position="50"/>
    </location>
</feature>
<proteinExistence type="predicted"/>
<feature type="compositionally biased region" description="Polar residues" evidence="1">
    <location>
        <begin position="23"/>
        <end position="50"/>
    </location>
</feature>
<sequence length="50" mass="5348">MLNSDSKSSSVSSKEYGILENKVSAQKINNEQDTALEVSNESLPQTSGDS</sequence>
<evidence type="ECO:0000313" key="2">
    <source>
        <dbReference type="EMBL" id="GBN92322.1"/>
    </source>
</evidence>
<organism evidence="2 5">
    <name type="scientific">Araneus ventricosus</name>
    <name type="common">Orbweaver spider</name>
    <name type="synonym">Epeira ventricosa</name>
    <dbReference type="NCBI Taxonomy" id="182803"/>
    <lineage>
        <taxon>Eukaryota</taxon>
        <taxon>Metazoa</taxon>
        <taxon>Ecdysozoa</taxon>
        <taxon>Arthropoda</taxon>
        <taxon>Chelicerata</taxon>
        <taxon>Arachnida</taxon>
        <taxon>Araneae</taxon>
        <taxon>Araneomorphae</taxon>
        <taxon>Entelegynae</taxon>
        <taxon>Araneoidea</taxon>
        <taxon>Araneidae</taxon>
        <taxon>Araneus</taxon>
    </lineage>
</organism>
<dbReference type="EMBL" id="BGPR01024320">
    <property type="protein sequence ID" value="GBN92322.1"/>
    <property type="molecule type" value="Genomic_DNA"/>
</dbReference>
<evidence type="ECO:0000313" key="3">
    <source>
        <dbReference type="EMBL" id="GBN92679.1"/>
    </source>
</evidence>
<keyword evidence="5" id="KW-1185">Reference proteome</keyword>
<feature type="non-terminal residue" evidence="2">
    <location>
        <position position="50"/>
    </location>
</feature>
<gene>
    <name evidence="4" type="ORF">AVEN_191500_1</name>
    <name evidence="2" type="ORF">AVEN_52104_1</name>
    <name evidence="3" type="ORF">AVEN_75228_1</name>
</gene>
<reference evidence="2 5" key="1">
    <citation type="journal article" date="2019" name="Sci. Rep.">
        <title>Orb-weaving spider Araneus ventricosus genome elucidates the spidroin gene catalogue.</title>
        <authorList>
            <person name="Kono N."/>
            <person name="Nakamura H."/>
            <person name="Ohtoshi R."/>
            <person name="Moran D.A.P."/>
            <person name="Shinohara A."/>
            <person name="Yoshida Y."/>
            <person name="Fujiwara M."/>
            <person name="Mori M."/>
            <person name="Tomita M."/>
            <person name="Arakawa K."/>
        </authorList>
    </citation>
    <scope>NUCLEOTIDE SEQUENCE [LARGE SCALE GENOMIC DNA]</scope>
</reference>
<evidence type="ECO:0000313" key="5">
    <source>
        <dbReference type="Proteomes" id="UP000499080"/>
    </source>
</evidence>
<evidence type="ECO:0000256" key="1">
    <source>
        <dbReference type="SAM" id="MobiDB-lite"/>
    </source>
</evidence>
<evidence type="ECO:0000313" key="4">
    <source>
        <dbReference type="EMBL" id="GBN92681.1"/>
    </source>
</evidence>
<dbReference type="EMBL" id="BGPR01024524">
    <property type="protein sequence ID" value="GBN92679.1"/>
    <property type="molecule type" value="Genomic_DNA"/>
</dbReference>
<protein>
    <submittedName>
        <fullName evidence="2">Uncharacterized protein</fullName>
    </submittedName>
</protein>
<accession>A0A4Y2SVH2</accession>
<feature type="compositionally biased region" description="Low complexity" evidence="1">
    <location>
        <begin position="1"/>
        <end position="14"/>
    </location>
</feature>
<dbReference type="AlphaFoldDB" id="A0A4Y2SVH2"/>
<comment type="caution">
    <text evidence="2">The sequence shown here is derived from an EMBL/GenBank/DDBJ whole genome shotgun (WGS) entry which is preliminary data.</text>
</comment>